<dbReference type="CDD" id="cd14263">
    <property type="entry name" value="DAGK_IM_like"/>
    <property type="match status" value="1"/>
</dbReference>
<feature type="binding site" evidence="17">
    <location>
        <position position="6"/>
    </location>
    <ligand>
        <name>ATP</name>
        <dbReference type="ChEBI" id="CHEBI:30616"/>
    </ligand>
</feature>
<evidence type="ECO:0000256" key="12">
    <source>
        <dbReference type="ARBA" id="ARBA00023136"/>
    </source>
</evidence>
<keyword evidence="12 19" id="KW-0472">Membrane</keyword>
<feature type="transmembrane region" description="Helical" evidence="19">
    <location>
        <begin position="28"/>
        <end position="47"/>
    </location>
</feature>
<accession>A0A1F5SBU9</accession>
<feature type="binding site" evidence="18">
    <location>
        <position position="25"/>
    </location>
    <ligand>
        <name>a divalent metal cation</name>
        <dbReference type="ChEBI" id="CHEBI:60240"/>
    </ligand>
</feature>
<evidence type="ECO:0000256" key="8">
    <source>
        <dbReference type="ARBA" id="ARBA00022777"/>
    </source>
</evidence>
<dbReference type="GO" id="GO:0008654">
    <property type="term" value="P:phospholipid biosynthetic process"/>
    <property type="evidence" value="ECO:0007669"/>
    <property type="project" value="UniProtKB-KW"/>
</dbReference>
<dbReference type="PANTHER" id="PTHR34299:SF1">
    <property type="entry name" value="DIACYLGLYCEROL KINASE"/>
    <property type="match status" value="1"/>
</dbReference>
<evidence type="ECO:0000256" key="14">
    <source>
        <dbReference type="ARBA" id="ARBA00023264"/>
    </source>
</evidence>
<comment type="similarity">
    <text evidence="2">Belongs to the bacterial diacylglycerol kinase family.</text>
</comment>
<dbReference type="Pfam" id="PF01219">
    <property type="entry name" value="DAGK_prokar"/>
    <property type="match status" value="1"/>
</dbReference>
<evidence type="ECO:0000256" key="18">
    <source>
        <dbReference type="PIRSR" id="PIRSR600829-4"/>
    </source>
</evidence>
<keyword evidence="4" id="KW-0444">Lipid biosynthesis</keyword>
<keyword evidence="8" id="KW-0418">Kinase</keyword>
<proteinExistence type="inferred from homology"/>
<dbReference type="STRING" id="1797989.A3H66_00695"/>
<dbReference type="InterPro" id="IPR000829">
    <property type="entry name" value="DAGK"/>
</dbReference>
<evidence type="ECO:0000256" key="1">
    <source>
        <dbReference type="ARBA" id="ARBA00004651"/>
    </source>
</evidence>
<evidence type="ECO:0000256" key="4">
    <source>
        <dbReference type="ARBA" id="ARBA00022516"/>
    </source>
</evidence>
<evidence type="ECO:0000256" key="19">
    <source>
        <dbReference type="SAM" id="Phobius"/>
    </source>
</evidence>
<gene>
    <name evidence="20" type="ORF">A3H66_00695</name>
</gene>
<sequence>MIRFNRLVKSFSYAFKGLIKTFREEQNLRIQTVLSLVIFVLGIYFEISSLKWTLLILAVGLVLVAEITNSAVERITDVLKPRINSYVKEIKDIMAAAVLLSSLSALAVGLIIFWPYFLDNFK</sequence>
<evidence type="ECO:0000256" key="11">
    <source>
        <dbReference type="ARBA" id="ARBA00023098"/>
    </source>
</evidence>
<dbReference type="PANTHER" id="PTHR34299">
    <property type="entry name" value="DIACYLGLYCEROL KINASE"/>
    <property type="match status" value="1"/>
</dbReference>
<keyword evidence="18" id="KW-0460">Magnesium</keyword>
<comment type="cofactor">
    <cofactor evidence="18">
        <name>Mg(2+)</name>
        <dbReference type="ChEBI" id="CHEBI:18420"/>
    </cofactor>
    <text evidence="18">Mn(2+), Zn(2+), Cd(2+) and Co(2+) support activity to lesser extents.</text>
</comment>
<keyword evidence="5" id="KW-0808">Transferase</keyword>
<keyword evidence="7 17" id="KW-0547">Nucleotide-binding</keyword>
<name>A0A1F5SBU9_9BACT</name>
<dbReference type="EMBL" id="MFFW01000034">
    <property type="protein sequence ID" value="OGF24164.1"/>
    <property type="molecule type" value="Genomic_DNA"/>
</dbReference>
<dbReference type="GO" id="GO:0016301">
    <property type="term" value="F:kinase activity"/>
    <property type="evidence" value="ECO:0007669"/>
    <property type="project" value="UniProtKB-KW"/>
</dbReference>
<feature type="binding site" evidence="16">
    <location>
        <position position="66"/>
    </location>
    <ligand>
        <name>substrate</name>
    </ligand>
</feature>
<dbReference type="Proteomes" id="UP000178783">
    <property type="component" value="Unassembled WGS sequence"/>
</dbReference>
<keyword evidence="10 19" id="KW-1133">Transmembrane helix</keyword>
<keyword evidence="13" id="KW-0594">Phospholipid biosynthesis</keyword>
<dbReference type="AlphaFoldDB" id="A0A1F5SBU9"/>
<dbReference type="GO" id="GO:0005886">
    <property type="term" value="C:plasma membrane"/>
    <property type="evidence" value="ECO:0007669"/>
    <property type="project" value="UniProtKB-SubCell"/>
</dbReference>
<feature type="binding site" evidence="18">
    <location>
        <position position="73"/>
    </location>
    <ligand>
        <name>a divalent metal cation</name>
        <dbReference type="ChEBI" id="CHEBI:60240"/>
    </ligand>
</feature>
<feature type="binding site" evidence="17">
    <location>
        <position position="25"/>
    </location>
    <ligand>
        <name>ATP</name>
        <dbReference type="ChEBI" id="CHEBI:30616"/>
    </ligand>
</feature>
<reference evidence="20 21" key="1">
    <citation type="journal article" date="2016" name="Nat. Commun.">
        <title>Thousands of microbial genomes shed light on interconnected biogeochemical processes in an aquifer system.</title>
        <authorList>
            <person name="Anantharaman K."/>
            <person name="Brown C.T."/>
            <person name="Hug L.A."/>
            <person name="Sharon I."/>
            <person name="Castelle C.J."/>
            <person name="Probst A.J."/>
            <person name="Thomas B.C."/>
            <person name="Singh A."/>
            <person name="Wilkins M.J."/>
            <person name="Karaoz U."/>
            <person name="Brodie E.L."/>
            <person name="Williams K.H."/>
            <person name="Hubbard S.S."/>
            <person name="Banfield J.F."/>
        </authorList>
    </citation>
    <scope>NUCLEOTIDE SEQUENCE [LARGE SCALE GENOMIC DNA]</scope>
</reference>
<feature type="transmembrane region" description="Helical" evidence="19">
    <location>
        <begin position="53"/>
        <end position="72"/>
    </location>
</feature>
<feature type="transmembrane region" description="Helical" evidence="19">
    <location>
        <begin position="93"/>
        <end position="117"/>
    </location>
</feature>
<organism evidence="20 21">
    <name type="scientific">Candidatus Falkowbacteria bacterium RIFCSPLOWO2_02_FULL_45_21</name>
    <dbReference type="NCBI Taxonomy" id="1797989"/>
    <lineage>
        <taxon>Bacteria</taxon>
        <taxon>Candidatus Falkowiibacteriota</taxon>
    </lineage>
</organism>
<evidence type="ECO:0000256" key="2">
    <source>
        <dbReference type="ARBA" id="ARBA00005967"/>
    </source>
</evidence>
<keyword evidence="3" id="KW-1003">Cell membrane</keyword>
<keyword evidence="14" id="KW-1208">Phospholipid metabolism</keyword>
<dbReference type="GO" id="GO:0005524">
    <property type="term" value="F:ATP binding"/>
    <property type="evidence" value="ECO:0007669"/>
    <property type="project" value="UniProtKB-KW"/>
</dbReference>
<keyword evidence="18" id="KW-0479">Metal-binding</keyword>
<evidence type="ECO:0000256" key="3">
    <source>
        <dbReference type="ARBA" id="ARBA00022475"/>
    </source>
</evidence>
<evidence type="ECO:0008006" key="22">
    <source>
        <dbReference type="Google" id="ProtNLM"/>
    </source>
</evidence>
<feature type="binding site" evidence="16">
    <location>
        <position position="6"/>
    </location>
    <ligand>
        <name>substrate</name>
    </ligand>
</feature>
<comment type="caution">
    <text evidence="20">The sequence shown here is derived from an EMBL/GenBank/DDBJ whole genome shotgun (WGS) entry which is preliminary data.</text>
</comment>
<feature type="binding site" evidence="17">
    <location>
        <begin position="91"/>
        <end position="92"/>
    </location>
    <ligand>
        <name>ATP</name>
        <dbReference type="ChEBI" id="CHEBI:30616"/>
    </ligand>
</feature>
<evidence type="ECO:0000313" key="21">
    <source>
        <dbReference type="Proteomes" id="UP000178783"/>
    </source>
</evidence>
<protein>
    <recommendedName>
        <fullName evidence="22">Diacylglycerol kinase</fullName>
    </recommendedName>
</protein>
<evidence type="ECO:0000256" key="13">
    <source>
        <dbReference type="ARBA" id="ARBA00023209"/>
    </source>
</evidence>
<feature type="active site" description="Proton acceptor" evidence="15">
    <location>
        <position position="66"/>
    </location>
</feature>
<keyword evidence="6 19" id="KW-0812">Transmembrane</keyword>
<evidence type="ECO:0000256" key="17">
    <source>
        <dbReference type="PIRSR" id="PIRSR600829-3"/>
    </source>
</evidence>
<comment type="subcellular location">
    <subcellularLocation>
        <location evidence="1">Cell membrane</location>
        <topology evidence="1">Multi-pass membrane protein</topology>
    </subcellularLocation>
</comment>
<evidence type="ECO:0000256" key="15">
    <source>
        <dbReference type="PIRSR" id="PIRSR600829-1"/>
    </source>
</evidence>
<evidence type="ECO:0000256" key="7">
    <source>
        <dbReference type="ARBA" id="ARBA00022741"/>
    </source>
</evidence>
<evidence type="ECO:0000256" key="9">
    <source>
        <dbReference type="ARBA" id="ARBA00022840"/>
    </source>
</evidence>
<feature type="binding site" evidence="17">
    <location>
        <position position="13"/>
    </location>
    <ligand>
        <name>ATP</name>
        <dbReference type="ChEBI" id="CHEBI:30616"/>
    </ligand>
</feature>
<evidence type="ECO:0000256" key="16">
    <source>
        <dbReference type="PIRSR" id="PIRSR600829-2"/>
    </source>
</evidence>
<evidence type="ECO:0000256" key="10">
    <source>
        <dbReference type="ARBA" id="ARBA00022989"/>
    </source>
</evidence>
<keyword evidence="11" id="KW-0443">Lipid metabolism</keyword>
<feature type="binding site" evidence="17">
    <location>
        <position position="73"/>
    </location>
    <ligand>
        <name>ATP</name>
        <dbReference type="ChEBI" id="CHEBI:30616"/>
    </ligand>
</feature>
<evidence type="ECO:0000256" key="5">
    <source>
        <dbReference type="ARBA" id="ARBA00022679"/>
    </source>
</evidence>
<dbReference type="Gene3D" id="1.10.287.3610">
    <property type="match status" value="1"/>
</dbReference>
<evidence type="ECO:0000313" key="20">
    <source>
        <dbReference type="EMBL" id="OGF24164.1"/>
    </source>
</evidence>
<keyword evidence="9 17" id="KW-0067">ATP-binding</keyword>
<dbReference type="GO" id="GO:0046872">
    <property type="term" value="F:metal ion binding"/>
    <property type="evidence" value="ECO:0007669"/>
    <property type="project" value="UniProtKB-KW"/>
</dbReference>
<evidence type="ECO:0000256" key="6">
    <source>
        <dbReference type="ARBA" id="ARBA00022692"/>
    </source>
</evidence>
<dbReference type="InterPro" id="IPR036945">
    <property type="entry name" value="DAGK_sf"/>
</dbReference>